<evidence type="ECO:0000313" key="2">
    <source>
        <dbReference type="EMBL" id="CAC9974993.1"/>
    </source>
</evidence>
<accession>A0A9N8J2J0</accession>
<dbReference type="AlphaFoldDB" id="A0A9N8J2J0"/>
<dbReference type="EMBL" id="CAIJDE010000044">
    <property type="protein sequence ID" value="CAC9974993.1"/>
    <property type="molecule type" value="Genomic_DNA"/>
</dbReference>
<evidence type="ECO:0000259" key="1">
    <source>
        <dbReference type="Pfam" id="PF20720"/>
    </source>
</evidence>
<dbReference type="Pfam" id="PF20720">
    <property type="entry name" value="nSTAND3"/>
    <property type="match status" value="1"/>
</dbReference>
<keyword evidence="3" id="KW-1185">Reference proteome</keyword>
<reference evidence="2 3" key="1">
    <citation type="submission" date="2020-06" db="EMBL/GenBank/DDBJ databases">
        <authorList>
            <person name="Criscuolo A."/>
        </authorList>
    </citation>
    <scope>NUCLEOTIDE SEQUENCE [LARGE SCALE GENOMIC DNA]</scope>
    <source>
        <strain evidence="2">PXU-55</strain>
    </source>
</reference>
<dbReference type="Proteomes" id="UP000533639">
    <property type="component" value="Unassembled WGS sequence"/>
</dbReference>
<dbReference type="InterPro" id="IPR049050">
    <property type="entry name" value="nSTAND3"/>
</dbReference>
<dbReference type="SUPFAM" id="SSF52540">
    <property type="entry name" value="P-loop containing nucleoside triphosphate hydrolases"/>
    <property type="match status" value="1"/>
</dbReference>
<comment type="caution">
    <text evidence="2">The sequence shown here is derived from an EMBL/GenBank/DDBJ whole genome shotgun (WGS) entry which is preliminary data.</text>
</comment>
<sequence>MSVATEGVKGYEYQYKVTVLFALLHSNDFKSQLYVEKIGSEDITFLDENKNYLEIQIKRERNSIGFPKIIEWLSHFQERSSTNNLLLRVKDKKSKCLFITRSRCSDEAIIFLKLFPLIDSNENSISKEVILKFQKELKAVKFKQTQLDIKRKSLCSDISNNLNKSDIEILINNTLIWEQIEEEKIDNEVLKCLNKKFSIPQSLSENLYLKLLEVVKQGRDLKEDIIPLFKNLILKLKTNRYSLSENNIIRKEEAQAIDILKKSNLLLLTGISQCGKTELAKKVANELIDQGYTSAPISTDFFQVENFFNQNKIEDKILIFEDPFGHIKPKKESNDIKNKIINLVKCLPLNHKIILTSRIEILEEAFNSCNIIENVLDLTEDDNKLILDFWEKFSNAQNVNNEIKNIVGEYILRETEHKIQVGQLDYLSRYDLNKLKSKSISELISIARHNSTDIANDVLKENNKESKILAVMSICCSNSIGINVEDFKYILSDDENGYSVFKESKVFQFKKSKSKFPKYLETNKLKKGFKSSISYFEERGFIKLENNQYFFSHPNYFEAGKKLFFRKSSQEQKENIGYLKKTIICISPVTTLIACKLLTWIYRTVHSNFKDDIKDLMFLSNRSIFPAVEDYSSINLINIIEDIDNEDQKDKIINIVNRGNTDSSSIKWLNNEIPFLSKGDDDLRNLFIDNISPSEIEEIENKILNNHHVNLFDIWRYINYHKIVSISKVYTKFNHNIINSLLTHEEVFIRKQVAKLFFLSKISEEEIYLIKKIFNDNHATVSFYGIWGSFLSWNKQSDQIKTIIFEHLKKLFCRQEIAIRANNLMTTFSIDYAGECIDWKLFSKAETIELWNVWAEIFPVFSNSLPPNIFLNYGRYGVTMETAMKYLTLNNGIKVFETWLDRIEVRIKNNVELSDYEMGISDELIKFTKGNFKIRKNLIERILSNTNSIFSLYNLKLIITFWNDLDISEKKIVLSIVDSNRIDLRWIKAMLLAKYEIPKEIEVKIVGDINLYSLKPKKVLELLPEELVQDCLKIIYAQPYELEFLRPSYLSDFWKKMINYIMYFEVEPYFALCIKDFIGHNIWANRSENFLLWRKICLNSKNINYLTYLVIYNISKSAIYVSGTIEMMKTLVFAYKQRNEFEIFTKIISDEIEVLQKTSDKHDIFEIFDKNFLFQDLYKLLKPDIDAMLVIENRGIEYLHEIIDDVKSFRFFASYLIIKNLVAKSDKIEEDIKNRLLSIPNNIEKVGEKKQKILKSKYFKEEKITNWIN</sequence>
<evidence type="ECO:0000313" key="3">
    <source>
        <dbReference type="Proteomes" id="UP000533639"/>
    </source>
</evidence>
<dbReference type="RefSeq" id="WP_180858277.1">
    <property type="nucleotide sequence ID" value="NZ_CAIJDE010000044.1"/>
</dbReference>
<organism evidence="2 3">
    <name type="scientific">Flavobacterium panici</name>
    <dbReference type="NCBI Taxonomy" id="2654843"/>
    <lineage>
        <taxon>Bacteria</taxon>
        <taxon>Pseudomonadati</taxon>
        <taxon>Bacteroidota</taxon>
        <taxon>Flavobacteriia</taxon>
        <taxon>Flavobacteriales</taxon>
        <taxon>Flavobacteriaceae</taxon>
        <taxon>Flavobacterium</taxon>
    </lineage>
</organism>
<name>A0A9N8J2J0_9FLAO</name>
<gene>
    <name evidence="2" type="ORF">FLAPXU55_02691</name>
</gene>
<dbReference type="InterPro" id="IPR027417">
    <property type="entry name" value="P-loop_NTPase"/>
</dbReference>
<feature type="domain" description="Novel STAND NTPase 3" evidence="1">
    <location>
        <begin position="254"/>
        <end position="395"/>
    </location>
</feature>
<dbReference type="Gene3D" id="3.40.50.300">
    <property type="entry name" value="P-loop containing nucleotide triphosphate hydrolases"/>
    <property type="match status" value="1"/>
</dbReference>
<proteinExistence type="predicted"/>
<protein>
    <recommendedName>
        <fullName evidence="1">Novel STAND NTPase 3 domain-containing protein</fullName>
    </recommendedName>
</protein>